<keyword evidence="1" id="KW-0812">Transmembrane</keyword>
<organism evidence="2 3">
    <name type="scientific">Comamonas suwonensis</name>
    <dbReference type="NCBI Taxonomy" id="2606214"/>
    <lineage>
        <taxon>Bacteria</taxon>
        <taxon>Pseudomonadati</taxon>
        <taxon>Pseudomonadota</taxon>
        <taxon>Betaproteobacteria</taxon>
        <taxon>Burkholderiales</taxon>
        <taxon>Comamonadaceae</taxon>
        <taxon>Comamonas</taxon>
    </lineage>
</organism>
<protein>
    <submittedName>
        <fullName evidence="2">PilW family protein</fullName>
    </submittedName>
</protein>
<evidence type="ECO:0000256" key="1">
    <source>
        <dbReference type="SAM" id="Phobius"/>
    </source>
</evidence>
<keyword evidence="1" id="KW-1133">Transmembrane helix</keyword>
<accession>A0A843B0G2</accession>
<dbReference type="AlphaFoldDB" id="A0A843B0G2"/>
<reference evidence="2" key="1">
    <citation type="submission" date="2020-12" db="EMBL/GenBank/DDBJ databases">
        <title>Comamonas sp. nov., isolated from stream water.</title>
        <authorList>
            <person name="Park K.-H."/>
        </authorList>
    </citation>
    <scope>NUCLEOTIDE SEQUENCE</scope>
    <source>
        <strain evidence="2">EJ-4</strain>
    </source>
</reference>
<dbReference type="Pfam" id="PF16074">
    <property type="entry name" value="PilW"/>
    <property type="match status" value="1"/>
</dbReference>
<evidence type="ECO:0000313" key="3">
    <source>
        <dbReference type="Proteomes" id="UP000530032"/>
    </source>
</evidence>
<keyword evidence="3" id="KW-1185">Reference proteome</keyword>
<keyword evidence="1" id="KW-0472">Membrane</keyword>
<dbReference type="GO" id="GO:0043683">
    <property type="term" value="P:type IV pilus assembly"/>
    <property type="evidence" value="ECO:0007669"/>
    <property type="project" value="InterPro"/>
</dbReference>
<proteinExistence type="predicted"/>
<comment type="caution">
    <text evidence="2">The sequence shown here is derived from an EMBL/GenBank/DDBJ whole genome shotgun (WGS) entry which is preliminary data.</text>
</comment>
<dbReference type="EMBL" id="JABBCQ020000005">
    <property type="protein sequence ID" value="MBI1624231.1"/>
    <property type="molecule type" value="Genomic_DNA"/>
</dbReference>
<name>A0A843B0G2_9BURK</name>
<evidence type="ECO:0000313" key="2">
    <source>
        <dbReference type="EMBL" id="MBI1624231.1"/>
    </source>
</evidence>
<dbReference type="Proteomes" id="UP000530032">
    <property type="component" value="Unassembled WGS sequence"/>
</dbReference>
<dbReference type="InterPro" id="IPR032092">
    <property type="entry name" value="PilW"/>
</dbReference>
<feature type="transmembrane region" description="Helical" evidence="1">
    <location>
        <begin position="6"/>
        <end position="25"/>
    </location>
</feature>
<sequence>MTLVELMVAMTVGLFLTLGMTAVIVQSLRQQSISTSINTRDQAVVTALSQLDNYVRSAGSGFSNGWKLGFFCCQLRAANADKSLLPATLTAPFSSVTSLAAPVMAPLVIEAGVGANGSDVLFVMGGNGAFSNVPRYVSKVSGDTLSFENVIGLKSKDLLIVAAEEKRDCYLSQIDSVSSSAAENSITLGGPYFLSSQDGAESVASIAAATPAFIAPLGGVSAAYPTMSLLGVGSGDVLFRYDLLNLKSQTPQPITDGVSHLLALYGVDTDADGKVDSWVSPAASGWTASEVMASALKIRQILAVRLAVVARSHGVNQANVSPGKITVFNSLGNDFKRELSLSSEQRSQRYRVMEIVIPLRNNLQIES</sequence>
<gene>
    <name evidence="2" type="ORF">HF327_006860</name>
</gene>